<organism evidence="3">
    <name type="scientific">Schistocephalus solidus</name>
    <name type="common">Tapeworm</name>
    <dbReference type="NCBI Taxonomy" id="70667"/>
    <lineage>
        <taxon>Eukaryota</taxon>
        <taxon>Metazoa</taxon>
        <taxon>Spiralia</taxon>
        <taxon>Lophotrochozoa</taxon>
        <taxon>Platyhelminthes</taxon>
        <taxon>Cestoda</taxon>
        <taxon>Eucestoda</taxon>
        <taxon>Diphyllobothriidea</taxon>
        <taxon>Diphyllobothriidae</taxon>
        <taxon>Schistocephalus</taxon>
    </lineage>
</organism>
<sequence length="113" mass="12480">MVSESAVRTLRRRNSHFARPYFGVPLSDTMGPRGAPSFCTSGKPYNRVKAMSWALAIRQSVIVIAILQLPVYELPVSDAVADDGFELESEKSGELSPCPGDRIFFLSRQCQSN</sequence>
<evidence type="ECO:0000313" key="1">
    <source>
        <dbReference type="EMBL" id="VDM03637.1"/>
    </source>
</evidence>
<keyword evidence="2" id="KW-1185">Reference proteome</keyword>
<name>A0A183TLA6_SCHSO</name>
<evidence type="ECO:0000313" key="2">
    <source>
        <dbReference type="Proteomes" id="UP000275846"/>
    </source>
</evidence>
<reference evidence="1 2" key="2">
    <citation type="submission" date="2018-11" db="EMBL/GenBank/DDBJ databases">
        <authorList>
            <consortium name="Pathogen Informatics"/>
        </authorList>
    </citation>
    <scope>NUCLEOTIDE SEQUENCE [LARGE SCALE GENOMIC DNA]</scope>
    <source>
        <strain evidence="1 2">NST_G2</strain>
    </source>
</reference>
<protein>
    <submittedName>
        <fullName evidence="1 3">Uncharacterized protein</fullName>
    </submittedName>
</protein>
<dbReference type="AlphaFoldDB" id="A0A183TLA6"/>
<evidence type="ECO:0000313" key="3">
    <source>
        <dbReference type="WBParaSite" id="SSLN_0001790901-mRNA-1"/>
    </source>
</evidence>
<reference evidence="3" key="1">
    <citation type="submission" date="2016-06" db="UniProtKB">
        <authorList>
            <consortium name="WormBaseParasite"/>
        </authorList>
    </citation>
    <scope>IDENTIFICATION</scope>
</reference>
<proteinExistence type="predicted"/>
<accession>A0A183TLA6</accession>
<dbReference type="Proteomes" id="UP000275846">
    <property type="component" value="Unassembled WGS sequence"/>
</dbReference>
<dbReference type="EMBL" id="UYSU01042200">
    <property type="protein sequence ID" value="VDM03637.1"/>
    <property type="molecule type" value="Genomic_DNA"/>
</dbReference>
<dbReference type="WBParaSite" id="SSLN_0001790901-mRNA-1">
    <property type="protein sequence ID" value="SSLN_0001790901-mRNA-1"/>
    <property type="gene ID" value="SSLN_0001790901"/>
</dbReference>
<gene>
    <name evidence="1" type="ORF">SSLN_LOCUS17251</name>
</gene>